<evidence type="ECO:0000313" key="3">
    <source>
        <dbReference type="Proteomes" id="UP000320674"/>
    </source>
</evidence>
<sequence length="89" mass="10592">MINIVWDEPFLKILKKWKKKHPDLIAKFENKLTLFCSEPFHSSLKTHRLSGNLKGYLAFSITYEYRLIFKFMAENKVLLVDIGTHDEVY</sequence>
<dbReference type="EMBL" id="SFAZ01000280">
    <property type="protein sequence ID" value="TRU68715.1"/>
    <property type="molecule type" value="Genomic_DNA"/>
</dbReference>
<accession>A0A552HBX8</accession>
<dbReference type="Gene3D" id="3.30.2310.20">
    <property type="entry name" value="RelE-like"/>
    <property type="match status" value="1"/>
</dbReference>
<comment type="caution">
    <text evidence="2">The sequence shown here is derived from an EMBL/GenBank/DDBJ whole genome shotgun (WGS) entry which is preliminary data.</text>
</comment>
<reference evidence="2 3" key="1">
    <citation type="submission" date="2019-01" db="EMBL/GenBank/DDBJ databases">
        <title>Coherence of Microcystis species and biogeography revealed through population genomics.</title>
        <authorList>
            <person name="Perez-Carrascal O.M."/>
            <person name="Terrat Y."/>
            <person name="Giani A."/>
            <person name="Fortin N."/>
            <person name="Tromas N."/>
            <person name="Shapiro B.J."/>
        </authorList>
    </citation>
    <scope>NUCLEOTIDE SEQUENCE [LARGE SCALE GENOMIC DNA]</scope>
    <source>
        <strain evidence="2">Mv_BB_P_19951000_S68D</strain>
    </source>
</reference>
<protein>
    <submittedName>
        <fullName evidence="2">Type II toxin-antitoxin system mRNA interferase toxin, RelE/StbE family</fullName>
    </submittedName>
</protein>
<gene>
    <name evidence="2" type="ORF">EWV77_19835</name>
</gene>
<dbReference type="InterPro" id="IPR004386">
    <property type="entry name" value="Toxin_YafQ-like"/>
</dbReference>
<dbReference type="Pfam" id="PF15738">
    <property type="entry name" value="YafQ_toxin"/>
    <property type="match status" value="1"/>
</dbReference>
<dbReference type="Proteomes" id="UP000320674">
    <property type="component" value="Unassembled WGS sequence"/>
</dbReference>
<dbReference type="NCBIfam" id="TIGR02385">
    <property type="entry name" value="RelE_StbE"/>
    <property type="match status" value="1"/>
</dbReference>
<dbReference type="AlphaFoldDB" id="A0A552HBX8"/>
<dbReference type="SUPFAM" id="SSF143011">
    <property type="entry name" value="RelE-like"/>
    <property type="match status" value="1"/>
</dbReference>
<name>A0A552HBX8_MICVR</name>
<proteinExistence type="predicted"/>
<dbReference type="InterPro" id="IPR035093">
    <property type="entry name" value="RelE/ParE_toxin_dom_sf"/>
</dbReference>
<organism evidence="2 3">
    <name type="scientific">Microcystis viridis Mv_BB_P_19951000_S68D</name>
    <dbReference type="NCBI Taxonomy" id="2486270"/>
    <lineage>
        <taxon>Bacteria</taxon>
        <taxon>Bacillati</taxon>
        <taxon>Cyanobacteriota</taxon>
        <taxon>Cyanophyceae</taxon>
        <taxon>Oscillatoriophycideae</taxon>
        <taxon>Chroococcales</taxon>
        <taxon>Microcystaceae</taxon>
        <taxon>Microcystis</taxon>
    </lineage>
</organism>
<dbReference type="InterPro" id="IPR007712">
    <property type="entry name" value="RelE/ParE_toxin"/>
</dbReference>
<keyword evidence="1" id="KW-1277">Toxin-antitoxin system</keyword>
<evidence type="ECO:0000313" key="2">
    <source>
        <dbReference type="EMBL" id="TRU68715.1"/>
    </source>
</evidence>
<evidence type="ECO:0000256" key="1">
    <source>
        <dbReference type="ARBA" id="ARBA00022649"/>
    </source>
</evidence>